<keyword evidence="6" id="KW-1133">Transmembrane helix</keyword>
<name>A0A4E0S204_FASHE</name>
<keyword evidence="6" id="KW-0812">Transmembrane</keyword>
<keyword evidence="11" id="KW-1185">Reference proteome</keyword>
<feature type="domain" description="Sphingomyelin phosphodiesterase C-terminal" evidence="9">
    <location>
        <begin position="315"/>
        <end position="463"/>
    </location>
</feature>
<organism evidence="10 11">
    <name type="scientific">Fasciola hepatica</name>
    <name type="common">Liver fluke</name>
    <dbReference type="NCBI Taxonomy" id="6192"/>
    <lineage>
        <taxon>Eukaryota</taxon>
        <taxon>Metazoa</taxon>
        <taxon>Spiralia</taxon>
        <taxon>Lophotrochozoa</taxon>
        <taxon>Platyhelminthes</taxon>
        <taxon>Trematoda</taxon>
        <taxon>Digenea</taxon>
        <taxon>Plagiorchiida</taxon>
        <taxon>Echinostomata</taxon>
        <taxon>Echinostomatoidea</taxon>
        <taxon>Fasciolidae</taxon>
        <taxon>Fasciola</taxon>
    </lineage>
</organism>
<dbReference type="SUPFAM" id="SSF56300">
    <property type="entry name" value="Metallo-dependent phosphatases"/>
    <property type="match status" value="1"/>
</dbReference>
<evidence type="ECO:0000256" key="6">
    <source>
        <dbReference type="SAM" id="Phobius"/>
    </source>
</evidence>
<accession>A0A4E0S204</accession>
<dbReference type="GO" id="GO:0008081">
    <property type="term" value="F:phosphoric diester hydrolase activity"/>
    <property type="evidence" value="ECO:0007669"/>
    <property type="project" value="TreeGrafter"/>
</dbReference>
<feature type="signal peptide" evidence="7">
    <location>
        <begin position="1"/>
        <end position="20"/>
    </location>
</feature>
<reference evidence="10" key="1">
    <citation type="submission" date="2019-03" db="EMBL/GenBank/DDBJ databases">
        <title>Improved annotation for the trematode Fasciola hepatica.</title>
        <authorList>
            <person name="Choi Y.-J."/>
            <person name="Martin J."/>
            <person name="Mitreva M."/>
        </authorList>
    </citation>
    <scope>NUCLEOTIDE SEQUENCE [LARGE SCALE GENOMIC DNA]</scope>
</reference>
<comment type="subcellular location">
    <subcellularLocation>
        <location evidence="1">Secreted</location>
    </subcellularLocation>
</comment>
<feature type="chain" id="PRO_5020027844" evidence="7">
    <location>
        <begin position="21"/>
        <end position="530"/>
    </location>
</feature>
<evidence type="ECO:0000259" key="9">
    <source>
        <dbReference type="Pfam" id="PF19272"/>
    </source>
</evidence>
<keyword evidence="4" id="KW-0378">Hydrolase</keyword>
<dbReference type="Gene3D" id="3.60.21.10">
    <property type="match status" value="1"/>
</dbReference>
<dbReference type="InterPro" id="IPR029052">
    <property type="entry name" value="Metallo-depent_PP-like"/>
</dbReference>
<evidence type="ECO:0000256" key="2">
    <source>
        <dbReference type="ARBA" id="ARBA00008234"/>
    </source>
</evidence>
<dbReference type="InterPro" id="IPR045473">
    <property type="entry name" value="ASM_C"/>
</dbReference>
<dbReference type="Proteomes" id="UP000230066">
    <property type="component" value="Unassembled WGS sequence"/>
</dbReference>
<keyword evidence="5" id="KW-0325">Glycoprotein</keyword>
<keyword evidence="3" id="KW-0964">Secreted</keyword>
<dbReference type="AlphaFoldDB" id="A0A4E0S204"/>
<dbReference type="EMBL" id="JXXN02000542">
    <property type="protein sequence ID" value="THD27052.1"/>
    <property type="molecule type" value="Genomic_DNA"/>
</dbReference>
<evidence type="ECO:0000256" key="7">
    <source>
        <dbReference type="SAM" id="SignalP"/>
    </source>
</evidence>
<evidence type="ECO:0000313" key="10">
    <source>
        <dbReference type="EMBL" id="THD27052.1"/>
    </source>
</evidence>
<comment type="similarity">
    <text evidence="2">Belongs to the acid sphingomyelinase family.</text>
</comment>
<feature type="domain" description="Calcineurin-like phosphoesterase" evidence="8">
    <location>
        <begin position="33"/>
        <end position="303"/>
    </location>
</feature>
<feature type="transmembrane region" description="Helical" evidence="6">
    <location>
        <begin position="488"/>
        <end position="511"/>
    </location>
</feature>
<dbReference type="Pfam" id="PF00149">
    <property type="entry name" value="Metallophos"/>
    <property type="match status" value="1"/>
</dbReference>
<protein>
    <submittedName>
        <fullName evidence="10">Acid sphingomyelinase phosphodiesterase 3a</fullName>
    </submittedName>
</protein>
<gene>
    <name evidence="10" type="ORF">D915_001969</name>
</gene>
<evidence type="ECO:0000256" key="5">
    <source>
        <dbReference type="ARBA" id="ARBA00023180"/>
    </source>
</evidence>
<dbReference type="PANTHER" id="PTHR10340">
    <property type="entry name" value="SPHINGOMYELIN PHOSPHODIESTERASE"/>
    <property type="match status" value="1"/>
</dbReference>
<keyword evidence="6" id="KW-0472">Membrane</keyword>
<dbReference type="GO" id="GO:0005615">
    <property type="term" value="C:extracellular space"/>
    <property type="evidence" value="ECO:0007669"/>
    <property type="project" value="TreeGrafter"/>
</dbReference>
<keyword evidence="7" id="KW-0732">Signal</keyword>
<dbReference type="Pfam" id="PF19272">
    <property type="entry name" value="ASMase_C"/>
    <property type="match status" value="1"/>
</dbReference>
<evidence type="ECO:0000256" key="4">
    <source>
        <dbReference type="ARBA" id="ARBA00022801"/>
    </source>
</evidence>
<evidence type="ECO:0000313" key="11">
    <source>
        <dbReference type="Proteomes" id="UP000230066"/>
    </source>
</evidence>
<dbReference type="InterPro" id="IPR004843">
    <property type="entry name" value="Calcineurin-like_PHP"/>
</dbReference>
<proteinExistence type="inferred from homology"/>
<evidence type="ECO:0000256" key="1">
    <source>
        <dbReference type="ARBA" id="ARBA00004613"/>
    </source>
</evidence>
<dbReference type="PANTHER" id="PTHR10340:SF57">
    <property type="entry name" value="METALLOPHOS DOMAIN-CONTAINING PROTEIN"/>
    <property type="match status" value="1"/>
</dbReference>
<evidence type="ECO:0000256" key="3">
    <source>
        <dbReference type="ARBA" id="ARBA00022525"/>
    </source>
</evidence>
<comment type="caution">
    <text evidence="10">The sequence shown here is derived from an EMBL/GenBank/DDBJ whole genome shotgun (WGS) entry which is preliminary data.</text>
</comment>
<sequence length="530" mass="60734">MKYNFILLFLAAFLSSGSFALRIRDSNPNIGVFWHFSDIHLDTAYVIENPNDLWGNYLRDTSLIVAETAIENAIELAPSTEQPDFVIWSGDSAPHNKTLIQDDVLASISKLSTWFTTTFSLWNNTPVLPIIGEYDLFPVSTISPHPEDHRREKWCSQLAEEPEYWSTWIRNAAQSVNHVLGLPKAKFNETCYLSLLLPQPDLPQGPQILLLGLNSIVWYTQNPRLDTTIDDPLNQFSWLSGSLQWARENQAKVIVVTHLTPGTAELHPQNGQYIHPKYNQRLVSILRTFADVIITTLAGHEHVDGFRVLLSEKFKPIGTVFLGPSIDPIILPDRGDFNPRIRLYHYDRGTGVLLDYEQFWLNLSTPGPSWHHEYTARADYQDLPDLSPQSMATLLDQFTIYDNPDGKWSRYWTHQLGYRPHENRPGFHPHGYCHFAFSVCRCEHVCAMRHLDVDQWNQCVNNYCLTSINPKLPTIWDLSHPRNNMNQMMVILVTVGVLFLVTLMATTIACISRKRHRIRKGPGVASIRIR</sequence>
<evidence type="ECO:0000259" key="8">
    <source>
        <dbReference type="Pfam" id="PF00149"/>
    </source>
</evidence>